<organism evidence="1 2">
    <name type="scientific">Trichonephila inaurata madagascariensis</name>
    <dbReference type="NCBI Taxonomy" id="2747483"/>
    <lineage>
        <taxon>Eukaryota</taxon>
        <taxon>Metazoa</taxon>
        <taxon>Ecdysozoa</taxon>
        <taxon>Arthropoda</taxon>
        <taxon>Chelicerata</taxon>
        <taxon>Arachnida</taxon>
        <taxon>Araneae</taxon>
        <taxon>Araneomorphae</taxon>
        <taxon>Entelegynae</taxon>
        <taxon>Araneoidea</taxon>
        <taxon>Nephilidae</taxon>
        <taxon>Trichonephila</taxon>
        <taxon>Trichonephila inaurata</taxon>
    </lineage>
</organism>
<reference evidence="1" key="1">
    <citation type="submission" date="2020-08" db="EMBL/GenBank/DDBJ databases">
        <title>Multicomponent nature underlies the extraordinary mechanical properties of spider dragline silk.</title>
        <authorList>
            <person name="Kono N."/>
            <person name="Nakamura H."/>
            <person name="Mori M."/>
            <person name="Yoshida Y."/>
            <person name="Ohtoshi R."/>
            <person name="Malay A.D."/>
            <person name="Moran D.A.P."/>
            <person name="Tomita M."/>
            <person name="Numata K."/>
            <person name="Arakawa K."/>
        </authorList>
    </citation>
    <scope>NUCLEOTIDE SEQUENCE</scope>
</reference>
<gene>
    <name evidence="1" type="ORF">TNIN_334621</name>
</gene>
<proteinExistence type="predicted"/>
<evidence type="ECO:0000313" key="2">
    <source>
        <dbReference type="Proteomes" id="UP000886998"/>
    </source>
</evidence>
<evidence type="ECO:0000313" key="1">
    <source>
        <dbReference type="EMBL" id="GFY69398.1"/>
    </source>
</evidence>
<name>A0A8X6YBU5_9ARAC</name>
<keyword evidence="2" id="KW-1185">Reference proteome</keyword>
<comment type="caution">
    <text evidence="1">The sequence shown here is derived from an EMBL/GenBank/DDBJ whole genome shotgun (WGS) entry which is preliminary data.</text>
</comment>
<accession>A0A8X6YBU5</accession>
<protein>
    <submittedName>
        <fullName evidence="1">Uncharacterized protein</fullName>
    </submittedName>
</protein>
<dbReference type="AlphaFoldDB" id="A0A8X6YBU5"/>
<dbReference type="EMBL" id="BMAV01017598">
    <property type="protein sequence ID" value="GFY69398.1"/>
    <property type="molecule type" value="Genomic_DNA"/>
</dbReference>
<sequence length="103" mass="11136">MTPSYYSQTKHVPVSIGSSRIFGSLAMPLCIKDAGTLTKEPFDSLTTRYKRIISEVLVMAIEVKIPADLVISRKDPTVFAAPVLTAMPVLPSPLGLGRLPLLP</sequence>
<dbReference type="Proteomes" id="UP000886998">
    <property type="component" value="Unassembled WGS sequence"/>
</dbReference>